<comment type="caution">
    <text evidence="1">The sequence shown here is derived from an EMBL/GenBank/DDBJ whole genome shotgun (WGS) entry which is preliminary data.</text>
</comment>
<dbReference type="EMBL" id="JAHRIM010097390">
    <property type="protein sequence ID" value="MEQ2278490.1"/>
    <property type="molecule type" value="Genomic_DNA"/>
</dbReference>
<reference evidence="1 2" key="1">
    <citation type="submission" date="2021-06" db="EMBL/GenBank/DDBJ databases">
        <authorList>
            <person name="Palmer J.M."/>
        </authorList>
    </citation>
    <scope>NUCLEOTIDE SEQUENCE [LARGE SCALE GENOMIC DNA]</scope>
    <source>
        <strain evidence="1 2">XR_2019</strain>
        <tissue evidence="1">Muscle</tissue>
    </source>
</reference>
<gene>
    <name evidence="1" type="ORF">XENORESO_019609</name>
</gene>
<evidence type="ECO:0000313" key="1">
    <source>
        <dbReference type="EMBL" id="MEQ2278490.1"/>
    </source>
</evidence>
<sequence>MDQKGLSGSEERVLLEMNMRRETWCQVEADPRGFWERTERRHYRNHLRTSAVLLSALTGGQQRSAACTERRLPAKLPERKHFEESCKRFHVQAEPQPPR</sequence>
<organism evidence="1 2">
    <name type="scientific">Xenotaenia resolanae</name>
    <dbReference type="NCBI Taxonomy" id="208358"/>
    <lineage>
        <taxon>Eukaryota</taxon>
        <taxon>Metazoa</taxon>
        <taxon>Chordata</taxon>
        <taxon>Craniata</taxon>
        <taxon>Vertebrata</taxon>
        <taxon>Euteleostomi</taxon>
        <taxon>Actinopterygii</taxon>
        <taxon>Neopterygii</taxon>
        <taxon>Teleostei</taxon>
        <taxon>Neoteleostei</taxon>
        <taxon>Acanthomorphata</taxon>
        <taxon>Ovalentaria</taxon>
        <taxon>Atherinomorphae</taxon>
        <taxon>Cyprinodontiformes</taxon>
        <taxon>Goodeidae</taxon>
        <taxon>Xenotaenia</taxon>
    </lineage>
</organism>
<protein>
    <submittedName>
        <fullName evidence="1">Uncharacterized protein</fullName>
    </submittedName>
</protein>
<keyword evidence="2" id="KW-1185">Reference proteome</keyword>
<name>A0ABV0X9C8_9TELE</name>
<proteinExistence type="predicted"/>
<evidence type="ECO:0000313" key="2">
    <source>
        <dbReference type="Proteomes" id="UP001444071"/>
    </source>
</evidence>
<accession>A0ABV0X9C8</accession>
<dbReference type="Proteomes" id="UP001444071">
    <property type="component" value="Unassembled WGS sequence"/>
</dbReference>